<organism evidence="3 4">
    <name type="scientific">Arsukibacterium tuosuense</name>
    <dbReference type="NCBI Taxonomy" id="1323745"/>
    <lineage>
        <taxon>Bacteria</taxon>
        <taxon>Pseudomonadati</taxon>
        <taxon>Pseudomonadota</taxon>
        <taxon>Gammaproteobacteria</taxon>
        <taxon>Chromatiales</taxon>
        <taxon>Chromatiaceae</taxon>
        <taxon>Arsukibacterium</taxon>
    </lineage>
</organism>
<evidence type="ECO:0000313" key="4">
    <source>
        <dbReference type="Proteomes" id="UP000219353"/>
    </source>
</evidence>
<protein>
    <recommendedName>
        <fullName evidence="2">ABC-type transport auxiliary lipoprotein component domain-containing protein</fullName>
    </recommendedName>
</protein>
<evidence type="ECO:0000313" key="3">
    <source>
        <dbReference type="EMBL" id="SNY53374.1"/>
    </source>
</evidence>
<name>A0A285IZG1_9GAMM</name>
<feature type="signal peptide" evidence="1">
    <location>
        <begin position="1"/>
        <end position="19"/>
    </location>
</feature>
<dbReference type="Gene3D" id="3.40.50.10610">
    <property type="entry name" value="ABC-type transport auxiliary lipoprotein component"/>
    <property type="match status" value="1"/>
</dbReference>
<sequence>MKLLSLIVFFIGLSACSSAPPVTYYQLTMPVPEQTNSVAQSVAKTQLQLQPVKVANYLNGAGLVMERSDVELVIASRNLWADALDQQLYRLLAEQLQARLPAFQLAPASGAGDLQLQLTVDRFHAQANGVAIISGHYTLGSGGKHATQAFSYQQPLTADGYPALVNALSLGWQQVITGLITDINQQDL</sequence>
<dbReference type="PROSITE" id="PS51257">
    <property type="entry name" value="PROKAR_LIPOPROTEIN"/>
    <property type="match status" value="1"/>
</dbReference>
<dbReference type="SUPFAM" id="SSF159594">
    <property type="entry name" value="XCC0632-like"/>
    <property type="match status" value="1"/>
</dbReference>
<dbReference type="OrthoDB" id="5600407at2"/>
<keyword evidence="1" id="KW-0732">Signal</keyword>
<accession>A0A285IZG1</accession>
<dbReference type="InterPro" id="IPR005586">
    <property type="entry name" value="ABC_trans_aux"/>
</dbReference>
<keyword evidence="4" id="KW-1185">Reference proteome</keyword>
<reference evidence="4" key="1">
    <citation type="submission" date="2017-09" db="EMBL/GenBank/DDBJ databases">
        <authorList>
            <person name="Varghese N."/>
            <person name="Submissions S."/>
        </authorList>
    </citation>
    <scope>NUCLEOTIDE SEQUENCE [LARGE SCALE GENOMIC DNA]</scope>
    <source>
        <strain evidence="4">CGMCC 1.12461</strain>
    </source>
</reference>
<gene>
    <name evidence="3" type="ORF">SAMN06297280_2391</name>
</gene>
<dbReference type="AlphaFoldDB" id="A0A285IZG1"/>
<proteinExistence type="predicted"/>
<dbReference type="RefSeq" id="WP_097111614.1">
    <property type="nucleotide sequence ID" value="NZ_OBEB01000004.1"/>
</dbReference>
<dbReference type="Proteomes" id="UP000219353">
    <property type="component" value="Unassembled WGS sequence"/>
</dbReference>
<evidence type="ECO:0000259" key="2">
    <source>
        <dbReference type="Pfam" id="PF03886"/>
    </source>
</evidence>
<evidence type="ECO:0000256" key="1">
    <source>
        <dbReference type="SAM" id="SignalP"/>
    </source>
</evidence>
<feature type="chain" id="PRO_5012650999" description="ABC-type transport auxiliary lipoprotein component domain-containing protein" evidence="1">
    <location>
        <begin position="20"/>
        <end position="188"/>
    </location>
</feature>
<dbReference type="EMBL" id="OBEB01000004">
    <property type="protein sequence ID" value="SNY53374.1"/>
    <property type="molecule type" value="Genomic_DNA"/>
</dbReference>
<dbReference type="Pfam" id="PF03886">
    <property type="entry name" value="ABC_trans_aux"/>
    <property type="match status" value="1"/>
</dbReference>
<feature type="domain" description="ABC-type transport auxiliary lipoprotein component" evidence="2">
    <location>
        <begin position="25"/>
        <end position="176"/>
    </location>
</feature>